<reference evidence="4" key="1">
    <citation type="submission" date="2021-03" db="EMBL/GenBank/DDBJ databases">
        <title>Comparative genomics and phylogenomic investigation of the class Geoglossomycetes provide insights into ecological specialization and systematics.</title>
        <authorList>
            <person name="Melie T."/>
            <person name="Pirro S."/>
            <person name="Miller A.N."/>
            <person name="Quandt A."/>
        </authorList>
    </citation>
    <scope>NUCLEOTIDE SEQUENCE</scope>
    <source>
        <strain evidence="4">GBOQ0MN5Z8</strain>
    </source>
</reference>
<feature type="region of interest" description="Disordered" evidence="2">
    <location>
        <begin position="336"/>
        <end position="399"/>
    </location>
</feature>
<dbReference type="PANTHER" id="PTHR38166">
    <property type="entry name" value="C2H2-TYPE DOMAIN-CONTAINING PROTEIN-RELATED"/>
    <property type="match status" value="1"/>
</dbReference>
<keyword evidence="1" id="KW-0863">Zinc-finger</keyword>
<dbReference type="Proteomes" id="UP000698800">
    <property type="component" value="Unassembled WGS sequence"/>
</dbReference>
<evidence type="ECO:0000256" key="2">
    <source>
        <dbReference type="SAM" id="MobiDB-lite"/>
    </source>
</evidence>
<feature type="compositionally biased region" description="Polar residues" evidence="2">
    <location>
        <begin position="713"/>
        <end position="723"/>
    </location>
</feature>
<dbReference type="OrthoDB" id="5430926at2759"/>
<keyword evidence="1" id="KW-0862">Zinc</keyword>
<feature type="region of interest" description="Disordered" evidence="2">
    <location>
        <begin position="793"/>
        <end position="812"/>
    </location>
</feature>
<evidence type="ECO:0000256" key="1">
    <source>
        <dbReference type="PROSITE-ProRule" id="PRU00042"/>
    </source>
</evidence>
<gene>
    <name evidence="4" type="ORF">FGG08_000449</name>
</gene>
<proteinExistence type="predicted"/>
<feature type="compositionally biased region" description="Low complexity" evidence="2">
    <location>
        <begin position="352"/>
        <end position="361"/>
    </location>
</feature>
<feature type="compositionally biased region" description="Polar residues" evidence="2">
    <location>
        <begin position="336"/>
        <end position="345"/>
    </location>
</feature>
<evidence type="ECO:0000313" key="5">
    <source>
        <dbReference type="Proteomes" id="UP000698800"/>
    </source>
</evidence>
<feature type="region of interest" description="Disordered" evidence="2">
    <location>
        <begin position="604"/>
        <end position="639"/>
    </location>
</feature>
<dbReference type="GO" id="GO:0008270">
    <property type="term" value="F:zinc ion binding"/>
    <property type="evidence" value="ECO:0007669"/>
    <property type="project" value="UniProtKB-KW"/>
</dbReference>
<sequence length="863" mass="93498">MRTIARGYDPVDLVCPLGRGIMSSHYDLSLFGSQDELLIPDEIPVLELDAMVEQHYPNISPGNGGFENAQADLERVGSFAEASPIMRRYHCGLSSGLETVQSVSERTDAEGRSVPFSGSETAQSSVESAGFLAEASLIVQRRHPDLSPFEDVASFLERTDPEYCSVPFSGFETAQSSLEGVGSHAKLGATTERHCPNLLLDGCLPDEAFPEVSSPARPATCSALRPITRPGENPLTPPVPASEGTSIGQPCPDGADDAGRSSDSETASPYSDDETDCGGDSLAEGFEWGGLHRCDDGGEVGTGSILHLKTRALVDRVMAEFHTLFEASWAARMTSRAGSENCSPPNSAPAVGRTSESSSSPSGGGKRGMADREADNDENEGDCPKRQRPNPPLRDTGTDALKLACPFHKRNPQKYGIDHLTGSATYRACSGPGWDTVARMKRHRAPIQCTRCCSTFNHQSELDGHVRDINRCDLRPQEPVEGITAEIEKRLRSRKKSSPDQDEESKWKAIYGIIFPGEPIPTAFYETTEDFARSPTSNEISSYEAFSRRELPRLVRRQLEAAVENEVQPIEEELKARLVEIVRDCQASVFLMYRDQRQTLLPAPTRNAERLSATATGDDLPLLNPRTEPPIQADGAPGDAAAGVLTPLYQHGLPEDVGAACPDLQQTRQAQTRPQNAGQAEFSDSGYHSLVSAYRCSDIRHGYATRSSVAAGNVADNPSTYQVNESNSSSLRNNSPYTPTEESAPRNAARPFGDEGIPNVPEFDLSAFEVTDFSVSFTDFPSAAIGETNARNVSTYHTGEGNPGSSGRNRPRTLVGENTAHNVGRFYDEDLLSSNLDFAFAEALDSCFNFESLLENPFSPGKQ</sequence>
<keyword evidence="5" id="KW-1185">Reference proteome</keyword>
<dbReference type="PANTHER" id="PTHR38166:SF1">
    <property type="entry name" value="C2H2-TYPE DOMAIN-CONTAINING PROTEIN"/>
    <property type="match status" value="1"/>
</dbReference>
<accession>A0A9P8IDA9</accession>
<keyword evidence="1" id="KW-0479">Metal-binding</keyword>
<comment type="caution">
    <text evidence="4">The sequence shown here is derived from an EMBL/GenBank/DDBJ whole genome shotgun (WGS) entry which is preliminary data.</text>
</comment>
<feature type="domain" description="C2H2-type" evidence="3">
    <location>
        <begin position="447"/>
        <end position="476"/>
    </location>
</feature>
<evidence type="ECO:0000259" key="3">
    <source>
        <dbReference type="PROSITE" id="PS50157"/>
    </source>
</evidence>
<feature type="compositionally biased region" description="Polar residues" evidence="2">
    <location>
        <begin position="793"/>
        <end position="808"/>
    </location>
</feature>
<dbReference type="EMBL" id="JAGHQL010000005">
    <property type="protein sequence ID" value="KAH0545448.1"/>
    <property type="molecule type" value="Genomic_DNA"/>
</dbReference>
<name>A0A9P8IDA9_9PEZI</name>
<feature type="compositionally biased region" description="Low complexity" evidence="2">
    <location>
        <begin position="724"/>
        <end position="735"/>
    </location>
</feature>
<organism evidence="4 5">
    <name type="scientific">Glutinoglossum americanum</name>
    <dbReference type="NCBI Taxonomy" id="1670608"/>
    <lineage>
        <taxon>Eukaryota</taxon>
        <taxon>Fungi</taxon>
        <taxon>Dikarya</taxon>
        <taxon>Ascomycota</taxon>
        <taxon>Pezizomycotina</taxon>
        <taxon>Geoglossomycetes</taxon>
        <taxon>Geoglossales</taxon>
        <taxon>Geoglossaceae</taxon>
        <taxon>Glutinoglossum</taxon>
    </lineage>
</organism>
<dbReference type="InterPro" id="IPR013087">
    <property type="entry name" value="Znf_C2H2_type"/>
</dbReference>
<dbReference type="PROSITE" id="PS50157">
    <property type="entry name" value="ZINC_FINGER_C2H2_2"/>
    <property type="match status" value="1"/>
</dbReference>
<protein>
    <recommendedName>
        <fullName evidence="3">C2H2-type domain-containing protein</fullName>
    </recommendedName>
</protein>
<evidence type="ECO:0000313" key="4">
    <source>
        <dbReference type="EMBL" id="KAH0545448.1"/>
    </source>
</evidence>
<dbReference type="AlphaFoldDB" id="A0A9P8IDA9"/>
<feature type="region of interest" description="Disordered" evidence="2">
    <location>
        <begin position="210"/>
        <end position="282"/>
    </location>
</feature>
<feature type="region of interest" description="Disordered" evidence="2">
    <location>
        <begin position="713"/>
        <end position="756"/>
    </location>
</feature>